<dbReference type="InterPro" id="IPR011993">
    <property type="entry name" value="PH-like_dom_sf"/>
</dbReference>
<dbReference type="SUPFAM" id="SSF50729">
    <property type="entry name" value="PH domain-like"/>
    <property type="match status" value="1"/>
</dbReference>
<name>A0A7S4I4F1_9EUKA</name>
<gene>
    <name evidence="2" type="ORF">CPOL0286_LOCUS8274</name>
</gene>
<organism evidence="2">
    <name type="scientific">Prymnesium polylepis</name>
    <dbReference type="NCBI Taxonomy" id="72548"/>
    <lineage>
        <taxon>Eukaryota</taxon>
        <taxon>Haptista</taxon>
        <taxon>Haptophyta</taxon>
        <taxon>Prymnesiophyceae</taxon>
        <taxon>Prymnesiales</taxon>
        <taxon>Prymnesiaceae</taxon>
        <taxon>Prymnesium</taxon>
    </lineage>
</organism>
<evidence type="ECO:0000313" key="2">
    <source>
        <dbReference type="EMBL" id="CAE2218286.1"/>
    </source>
</evidence>
<dbReference type="Gene3D" id="2.30.29.30">
    <property type="entry name" value="Pleckstrin-homology domain (PH domain)/Phosphotyrosine-binding domain (PTB)"/>
    <property type="match status" value="1"/>
</dbReference>
<dbReference type="InterPro" id="IPR001849">
    <property type="entry name" value="PH_domain"/>
</dbReference>
<reference evidence="2" key="1">
    <citation type="submission" date="2021-01" db="EMBL/GenBank/DDBJ databases">
        <authorList>
            <person name="Corre E."/>
            <person name="Pelletier E."/>
            <person name="Niang G."/>
            <person name="Scheremetjew M."/>
            <person name="Finn R."/>
            <person name="Kale V."/>
            <person name="Holt S."/>
            <person name="Cochrane G."/>
            <person name="Meng A."/>
            <person name="Brown T."/>
            <person name="Cohen L."/>
        </authorList>
    </citation>
    <scope>NUCLEOTIDE SEQUENCE</scope>
    <source>
        <strain evidence="2">UIO037</strain>
    </source>
</reference>
<dbReference type="AlphaFoldDB" id="A0A7S4I4F1"/>
<protein>
    <recommendedName>
        <fullName evidence="1">PH domain-containing protein</fullName>
    </recommendedName>
</protein>
<evidence type="ECO:0000259" key="1">
    <source>
        <dbReference type="PROSITE" id="PS50003"/>
    </source>
</evidence>
<feature type="domain" description="PH" evidence="1">
    <location>
        <begin position="20"/>
        <end position="122"/>
    </location>
</feature>
<dbReference type="EMBL" id="HBKO01018165">
    <property type="protein sequence ID" value="CAE2218286.1"/>
    <property type="molecule type" value="Transcribed_RNA"/>
</dbReference>
<dbReference type="SMART" id="SM00233">
    <property type="entry name" value="PH"/>
    <property type="match status" value="1"/>
</dbReference>
<proteinExistence type="predicted"/>
<accession>A0A7S4I4F1</accession>
<sequence>MAAQESAAAAAGVQPMDDEKEPLSGYLWKRGSSWRSLAYQRRFFYLTPEALCYRTKAPTTEHGLTDGSVEKRIALVSVLNVRVHSKLKFEFELVCSTRSFRLRAPSAQALAVWVTTISAEWMQLQHKSTQRAVSEHERAVAGTDPAAQPPLQHPMVVGMQPGAMQHSGGVYSSSSSALSIGGQLGSQYSST</sequence>
<dbReference type="Pfam" id="PF00169">
    <property type="entry name" value="PH"/>
    <property type="match status" value="1"/>
</dbReference>
<dbReference type="PROSITE" id="PS50003">
    <property type="entry name" value="PH_DOMAIN"/>
    <property type="match status" value="1"/>
</dbReference>